<comment type="caution">
    <text evidence="5">The sequence shown here is derived from an EMBL/GenBank/DDBJ whole genome shotgun (WGS) entry which is preliminary data.</text>
</comment>
<dbReference type="InterPro" id="IPR045583">
    <property type="entry name" value="KPBA/B_C"/>
</dbReference>
<dbReference type="UniPathway" id="UPA00163"/>
<keyword evidence="1 3" id="KW-0119">Carbohydrate metabolism</keyword>
<comment type="PTM">
    <text evidence="2">Although the final Cys may be farnesylated, the terminal tripeptide is probably not removed, and the C-terminus is not methylated.</text>
</comment>
<dbReference type="EMBL" id="BFAA01004108">
    <property type="protein sequence ID" value="GCB64501.1"/>
    <property type="molecule type" value="Genomic_DNA"/>
</dbReference>
<keyword evidence="3" id="KW-0112">Calmodulin-binding</keyword>
<keyword evidence="2 3" id="KW-0449">Lipoprotein</keyword>
<comment type="function">
    <text evidence="3">Phosphorylase b kinase catalyzes the phosphorylation of serine in certain substrates, including troponin I.</text>
</comment>
<evidence type="ECO:0000256" key="2">
    <source>
        <dbReference type="PIRSR" id="PIRSR608734-50"/>
    </source>
</evidence>
<dbReference type="GO" id="GO:0005964">
    <property type="term" value="C:phosphorylase kinase complex"/>
    <property type="evidence" value="ECO:0007669"/>
    <property type="project" value="TreeGrafter"/>
</dbReference>
<dbReference type="InterPro" id="IPR008734">
    <property type="entry name" value="PHK_A/B_su"/>
</dbReference>
<keyword evidence="3" id="KW-0472">Membrane</keyword>
<dbReference type="Pfam" id="PF19292">
    <property type="entry name" value="KPBB_C"/>
    <property type="match status" value="1"/>
</dbReference>
<dbReference type="OMA" id="HEANNIF"/>
<evidence type="ECO:0000313" key="5">
    <source>
        <dbReference type="EMBL" id="GCB64501.1"/>
    </source>
</evidence>
<dbReference type="GO" id="GO:0005977">
    <property type="term" value="P:glycogen metabolic process"/>
    <property type="evidence" value="ECO:0007669"/>
    <property type="project" value="UniProtKB-UniPathway"/>
</dbReference>
<comment type="pathway">
    <text evidence="3">Glycan biosynthesis; glycogen metabolism.</text>
</comment>
<feature type="lipid moiety-binding region" description="S-farnesyl cysteine" evidence="2">
    <location>
        <position position="460"/>
    </location>
</feature>
<dbReference type="PANTHER" id="PTHR10749:SF4">
    <property type="entry name" value="PHOSPHORYLASE B KINASE REGULATORY SUBUNIT ALPHA, SKELETAL MUSCLE ISOFORM"/>
    <property type="match status" value="1"/>
</dbReference>
<keyword evidence="6" id="KW-1185">Reference proteome</keyword>
<dbReference type="GO" id="GO:0005886">
    <property type="term" value="C:plasma membrane"/>
    <property type="evidence" value="ECO:0007669"/>
    <property type="project" value="UniProtKB-SubCell"/>
</dbReference>
<evidence type="ECO:0000259" key="4">
    <source>
        <dbReference type="Pfam" id="PF19292"/>
    </source>
</evidence>
<accession>A0A401NUD0</accession>
<sequence length="463" mass="51891">MSQAEDASLYLPSSLLSFSPPLLNPTTGSAGLLKVNEEIPFIIGPKDFPNVASSEIDCKALVEQLKTCSTLQEQFELIHIIYKVKGIDWDTNMTEDPSTSIRDLLRELPLPLNELTKLIEAANEQNTSLAILTQEIVVYLAMYIRTEPNLFAEMFRLRIGLIIQVMATELASCLNCTGEAATEHLISMKPFDLKSLLHHILSGKEFEVEEINARYSTRKHISIHDLDHTGATKSDRAGINKLKIEMKQTGSIRAQHEMDETHKQAIHQLPHVAETLIHVPLEGSNFVDARHGQWLRRRRIDGALNRVPIGFYRRVWNILQKCQGLAFEGSILRSSTTEEMTPGEIKFAVQVETFLNSVPHPEYRQLLVETILVLTMLADADVQIIGEIIRVDRIAHMANNLFIEDQTALGADDIMLEKDIATGICKLLYDSAPSGRFGSMTYLLKAVVIYVDEFLPGTGCAMQ</sequence>
<keyword evidence="3" id="KW-1003">Cell membrane</keyword>
<comment type="similarity">
    <text evidence="3">Belongs to the phosphorylase b kinase regulatory chain family.</text>
</comment>
<evidence type="ECO:0000313" key="6">
    <source>
        <dbReference type="Proteomes" id="UP000288216"/>
    </source>
</evidence>
<keyword evidence="2 3" id="KW-0636">Prenylation</keyword>
<proteinExistence type="inferred from homology"/>
<comment type="subcellular location">
    <subcellularLocation>
        <location evidence="3">Cell membrane</location>
        <topology evidence="3">Lipid-anchor</topology>
        <orientation evidence="3">Cytoplasmic side</orientation>
    </subcellularLocation>
</comment>
<dbReference type="GO" id="GO:0005516">
    <property type="term" value="F:calmodulin binding"/>
    <property type="evidence" value="ECO:0007669"/>
    <property type="project" value="UniProtKB-KW"/>
</dbReference>
<dbReference type="AlphaFoldDB" id="A0A401NUD0"/>
<name>A0A401NUD0_SCYTO</name>
<feature type="domain" description="Phosphorylase b kinase regulatory subunit alpha/beta C-terminal" evidence="4">
    <location>
        <begin position="288"/>
        <end position="401"/>
    </location>
</feature>
<keyword evidence="3" id="KW-0321">Glycogen metabolism</keyword>
<gene>
    <name evidence="5" type="ORF">scyTo_0009818</name>
</gene>
<reference evidence="5 6" key="1">
    <citation type="journal article" date="2018" name="Nat. Ecol. Evol.">
        <title>Shark genomes provide insights into elasmobranch evolution and the origin of vertebrates.</title>
        <authorList>
            <person name="Hara Y"/>
            <person name="Yamaguchi K"/>
            <person name="Onimaru K"/>
            <person name="Kadota M"/>
            <person name="Koyanagi M"/>
            <person name="Keeley SD"/>
            <person name="Tatsumi K"/>
            <person name="Tanaka K"/>
            <person name="Motone F"/>
            <person name="Kageyama Y"/>
            <person name="Nozu R"/>
            <person name="Adachi N"/>
            <person name="Nishimura O"/>
            <person name="Nakagawa R"/>
            <person name="Tanegashima C"/>
            <person name="Kiyatake I"/>
            <person name="Matsumoto R"/>
            <person name="Murakumo K"/>
            <person name="Nishida K"/>
            <person name="Terakita A"/>
            <person name="Kuratani S"/>
            <person name="Sato K"/>
            <person name="Hyodo S Kuraku.S."/>
        </authorList>
    </citation>
    <scope>NUCLEOTIDE SEQUENCE [LARGE SCALE GENOMIC DNA]</scope>
</reference>
<dbReference type="STRING" id="75743.A0A401NUD0"/>
<dbReference type="OrthoDB" id="5971574at2759"/>
<evidence type="ECO:0000256" key="3">
    <source>
        <dbReference type="RuleBase" id="RU364123"/>
    </source>
</evidence>
<protein>
    <recommendedName>
        <fullName evidence="3">Phosphorylase b kinase regulatory subunit</fullName>
    </recommendedName>
</protein>
<evidence type="ECO:0000256" key="1">
    <source>
        <dbReference type="ARBA" id="ARBA00023277"/>
    </source>
</evidence>
<organism evidence="5 6">
    <name type="scientific">Scyliorhinus torazame</name>
    <name type="common">Cloudy catshark</name>
    <name type="synonym">Catulus torazame</name>
    <dbReference type="NCBI Taxonomy" id="75743"/>
    <lineage>
        <taxon>Eukaryota</taxon>
        <taxon>Metazoa</taxon>
        <taxon>Chordata</taxon>
        <taxon>Craniata</taxon>
        <taxon>Vertebrata</taxon>
        <taxon>Chondrichthyes</taxon>
        <taxon>Elasmobranchii</taxon>
        <taxon>Galeomorphii</taxon>
        <taxon>Galeoidea</taxon>
        <taxon>Carcharhiniformes</taxon>
        <taxon>Scyliorhinidae</taxon>
        <taxon>Scyliorhinus</taxon>
    </lineage>
</organism>
<dbReference type="Proteomes" id="UP000288216">
    <property type="component" value="Unassembled WGS sequence"/>
</dbReference>
<dbReference type="PANTHER" id="PTHR10749">
    <property type="entry name" value="PHOSPHORYLASE B KINASE REGULATORY SUBUNIT"/>
    <property type="match status" value="1"/>
</dbReference>